<proteinExistence type="predicted"/>
<evidence type="ECO:0000313" key="1">
    <source>
        <dbReference type="EMBL" id="WOL17443.1"/>
    </source>
</evidence>
<evidence type="ECO:0000313" key="2">
    <source>
        <dbReference type="Proteomes" id="UP001327560"/>
    </source>
</evidence>
<protein>
    <submittedName>
        <fullName evidence="1">Uncharacterized protein</fullName>
    </submittedName>
</protein>
<name>A0AAQ3QQ28_9LILI</name>
<reference evidence="1 2" key="1">
    <citation type="submission" date="2023-10" db="EMBL/GenBank/DDBJ databases">
        <title>Chromosome-scale genome assembly provides insights into flower coloration mechanisms of Canna indica.</title>
        <authorList>
            <person name="Li C."/>
        </authorList>
    </citation>
    <scope>NUCLEOTIDE SEQUENCE [LARGE SCALE GENOMIC DNA]</scope>
    <source>
        <tissue evidence="1">Flower</tissue>
    </source>
</reference>
<dbReference type="Proteomes" id="UP001327560">
    <property type="component" value="Chromosome 8"/>
</dbReference>
<accession>A0AAQ3QQ28</accession>
<gene>
    <name evidence="1" type="ORF">Cni_G26235</name>
</gene>
<dbReference type="EMBL" id="CP136897">
    <property type="protein sequence ID" value="WOL17443.1"/>
    <property type="molecule type" value="Genomic_DNA"/>
</dbReference>
<keyword evidence="2" id="KW-1185">Reference proteome</keyword>
<organism evidence="1 2">
    <name type="scientific">Canna indica</name>
    <name type="common">Indian-shot</name>
    <dbReference type="NCBI Taxonomy" id="4628"/>
    <lineage>
        <taxon>Eukaryota</taxon>
        <taxon>Viridiplantae</taxon>
        <taxon>Streptophyta</taxon>
        <taxon>Embryophyta</taxon>
        <taxon>Tracheophyta</taxon>
        <taxon>Spermatophyta</taxon>
        <taxon>Magnoliopsida</taxon>
        <taxon>Liliopsida</taxon>
        <taxon>Zingiberales</taxon>
        <taxon>Cannaceae</taxon>
        <taxon>Canna</taxon>
    </lineage>
</organism>
<sequence length="112" mass="11985">MESKFVGEDGSSDNIFSIKEDDSCSCIAASGFVESRECKEKSASIETSNLLGSNSPHDLSLEYAVNKDALGASLAHEKSENIVKSENVILDAVEENNFLQEKTCSADGSPFS</sequence>
<dbReference type="AlphaFoldDB" id="A0AAQ3QQ28"/>